<proteinExistence type="predicted"/>
<dbReference type="Proteomes" id="UP001260872">
    <property type="component" value="Unassembled WGS sequence"/>
</dbReference>
<accession>A0ABU1FRH4</accession>
<organism evidence="1 2">
    <name type="scientific">Nesterenkonia flava</name>
    <dbReference type="NCBI Taxonomy" id="469799"/>
    <lineage>
        <taxon>Bacteria</taxon>
        <taxon>Bacillati</taxon>
        <taxon>Actinomycetota</taxon>
        <taxon>Actinomycetes</taxon>
        <taxon>Micrococcales</taxon>
        <taxon>Micrococcaceae</taxon>
        <taxon>Nesterenkonia</taxon>
    </lineage>
</organism>
<name>A0ABU1FRH4_9MICC</name>
<sequence>MSAITTTASWIHHITGALDAKNLTYAVNRYNDVTLAVDDAEYVIRNTASVVPQRIHMLGYPAAQVTAQPADVEGITIRQEFENISVRARGRALLDHEGRVYFDLICIAGEPGEVPSQAQLEELLPQLIVLMTQMQQQLRTAGV</sequence>
<dbReference type="RefSeq" id="WP_310536236.1">
    <property type="nucleotide sequence ID" value="NZ_BAAAOC010000018.1"/>
</dbReference>
<keyword evidence="2" id="KW-1185">Reference proteome</keyword>
<gene>
    <name evidence="1" type="ORF">RH857_01630</name>
</gene>
<reference evidence="2" key="1">
    <citation type="submission" date="2023-07" db="EMBL/GenBank/DDBJ databases">
        <title>Description of three actinobacteria isolated from air of manufacturing shop in a pharmaceutical factory.</title>
        <authorList>
            <person name="Zhang D.-F."/>
        </authorList>
    </citation>
    <scope>NUCLEOTIDE SEQUENCE [LARGE SCALE GENOMIC DNA]</scope>
    <source>
        <strain evidence="2">CCTCC AB 207010</strain>
    </source>
</reference>
<dbReference type="EMBL" id="JAVKGT010000003">
    <property type="protein sequence ID" value="MDR5710842.1"/>
    <property type="molecule type" value="Genomic_DNA"/>
</dbReference>
<evidence type="ECO:0000313" key="2">
    <source>
        <dbReference type="Proteomes" id="UP001260872"/>
    </source>
</evidence>
<evidence type="ECO:0000313" key="1">
    <source>
        <dbReference type="EMBL" id="MDR5710842.1"/>
    </source>
</evidence>
<comment type="caution">
    <text evidence="1">The sequence shown here is derived from an EMBL/GenBank/DDBJ whole genome shotgun (WGS) entry which is preliminary data.</text>
</comment>
<protein>
    <submittedName>
        <fullName evidence="1">Uncharacterized protein</fullName>
    </submittedName>
</protein>